<dbReference type="GO" id="GO:0000184">
    <property type="term" value="P:nuclear-transcribed mRNA catabolic process, nonsense-mediated decay"/>
    <property type="evidence" value="ECO:0007669"/>
    <property type="project" value="InterPro"/>
</dbReference>
<dbReference type="InParanoid" id="A0A3N4L7Y0"/>
<dbReference type="GO" id="GO:0000932">
    <property type="term" value="C:P-body"/>
    <property type="evidence" value="ECO:0007669"/>
    <property type="project" value="TreeGrafter"/>
</dbReference>
<dbReference type="Gene3D" id="3.90.79.10">
    <property type="entry name" value="Nucleoside Triphosphate Pyrophosphohydrolase"/>
    <property type="match status" value="1"/>
</dbReference>
<dbReference type="SMART" id="SM01125">
    <property type="entry name" value="DCP2"/>
    <property type="match status" value="1"/>
</dbReference>
<evidence type="ECO:0000256" key="2">
    <source>
        <dbReference type="ARBA" id="ARBA00004496"/>
    </source>
</evidence>
<organism evidence="10 11">
    <name type="scientific">Terfezia boudieri ATCC MYA-4762</name>
    <dbReference type="NCBI Taxonomy" id="1051890"/>
    <lineage>
        <taxon>Eukaryota</taxon>
        <taxon>Fungi</taxon>
        <taxon>Dikarya</taxon>
        <taxon>Ascomycota</taxon>
        <taxon>Pezizomycotina</taxon>
        <taxon>Pezizomycetes</taxon>
        <taxon>Pezizales</taxon>
        <taxon>Pezizaceae</taxon>
        <taxon>Terfezia</taxon>
    </lineage>
</organism>
<dbReference type="GO" id="GO:0030145">
    <property type="term" value="F:manganese ion binding"/>
    <property type="evidence" value="ECO:0007669"/>
    <property type="project" value="InterPro"/>
</dbReference>
<name>A0A3N4L7Y0_9PEZI</name>
<dbReference type="EMBL" id="ML121602">
    <property type="protein sequence ID" value="RPB18963.1"/>
    <property type="molecule type" value="Genomic_DNA"/>
</dbReference>
<dbReference type="OrthoDB" id="18996at2759"/>
<dbReference type="STRING" id="1051890.A0A3N4L7Y0"/>
<dbReference type="PROSITE" id="PS00893">
    <property type="entry name" value="NUDIX_BOX"/>
    <property type="match status" value="1"/>
</dbReference>
<dbReference type="InterPro" id="IPR000086">
    <property type="entry name" value="NUDIX_hydrolase_dom"/>
</dbReference>
<dbReference type="Pfam" id="PF05026">
    <property type="entry name" value="DCP2"/>
    <property type="match status" value="1"/>
</dbReference>
<dbReference type="InterPro" id="IPR007722">
    <property type="entry name" value="DCP2_BoxA"/>
</dbReference>
<dbReference type="FunFam" id="1.10.10.1050:FF:000003">
    <property type="entry name" value="Decapping enzyme Dcp2, putative"/>
    <property type="match status" value="1"/>
</dbReference>
<dbReference type="InterPro" id="IPR020084">
    <property type="entry name" value="NUDIX_hydrolase_CS"/>
</dbReference>
<evidence type="ECO:0000259" key="9">
    <source>
        <dbReference type="PROSITE" id="PS51462"/>
    </source>
</evidence>
<dbReference type="GO" id="GO:0000290">
    <property type="term" value="P:deadenylation-dependent decapping of nuclear-transcribed mRNA"/>
    <property type="evidence" value="ECO:0007669"/>
    <property type="project" value="InterPro"/>
</dbReference>
<dbReference type="SUPFAM" id="SSF55811">
    <property type="entry name" value="Nudix"/>
    <property type="match status" value="1"/>
</dbReference>
<proteinExistence type="inferred from homology"/>
<dbReference type="GO" id="GO:0003723">
    <property type="term" value="F:RNA binding"/>
    <property type="evidence" value="ECO:0007669"/>
    <property type="project" value="UniProtKB-KW"/>
</dbReference>
<evidence type="ECO:0000256" key="5">
    <source>
        <dbReference type="ARBA" id="ARBA00022723"/>
    </source>
</evidence>
<comment type="cofactor">
    <cofactor evidence="1">
        <name>Mn(2+)</name>
        <dbReference type="ChEBI" id="CHEBI:29035"/>
    </cofactor>
</comment>
<accession>A0A3N4L7Y0</accession>
<gene>
    <name evidence="10" type="ORF">L211DRAFT_863761</name>
</gene>
<evidence type="ECO:0000256" key="1">
    <source>
        <dbReference type="ARBA" id="ARBA00001936"/>
    </source>
</evidence>
<keyword evidence="8" id="KW-0464">Manganese</keyword>
<evidence type="ECO:0000256" key="6">
    <source>
        <dbReference type="ARBA" id="ARBA00022801"/>
    </source>
</evidence>
<dbReference type="FunFam" id="3.90.79.10:FF:000003">
    <property type="entry name" value="M7GpppN-mRNA hydrolase isoform 2"/>
    <property type="match status" value="1"/>
</dbReference>
<reference evidence="10 11" key="1">
    <citation type="journal article" date="2018" name="Nat. Ecol. Evol.">
        <title>Pezizomycetes genomes reveal the molecular basis of ectomycorrhizal truffle lifestyle.</title>
        <authorList>
            <person name="Murat C."/>
            <person name="Payen T."/>
            <person name="Noel B."/>
            <person name="Kuo A."/>
            <person name="Morin E."/>
            <person name="Chen J."/>
            <person name="Kohler A."/>
            <person name="Krizsan K."/>
            <person name="Balestrini R."/>
            <person name="Da Silva C."/>
            <person name="Montanini B."/>
            <person name="Hainaut M."/>
            <person name="Levati E."/>
            <person name="Barry K.W."/>
            <person name="Belfiori B."/>
            <person name="Cichocki N."/>
            <person name="Clum A."/>
            <person name="Dockter R.B."/>
            <person name="Fauchery L."/>
            <person name="Guy J."/>
            <person name="Iotti M."/>
            <person name="Le Tacon F."/>
            <person name="Lindquist E.A."/>
            <person name="Lipzen A."/>
            <person name="Malagnac F."/>
            <person name="Mello A."/>
            <person name="Molinier V."/>
            <person name="Miyauchi S."/>
            <person name="Poulain J."/>
            <person name="Riccioni C."/>
            <person name="Rubini A."/>
            <person name="Sitrit Y."/>
            <person name="Splivallo R."/>
            <person name="Traeger S."/>
            <person name="Wang M."/>
            <person name="Zifcakova L."/>
            <person name="Wipf D."/>
            <person name="Zambonelli A."/>
            <person name="Paolocci F."/>
            <person name="Nowrousian M."/>
            <person name="Ottonello S."/>
            <person name="Baldrian P."/>
            <person name="Spatafora J.W."/>
            <person name="Henrissat B."/>
            <person name="Nagy L.G."/>
            <person name="Aury J.M."/>
            <person name="Wincker P."/>
            <person name="Grigoriev I.V."/>
            <person name="Bonfante P."/>
            <person name="Martin F.M."/>
        </authorList>
    </citation>
    <scope>NUCLEOTIDE SEQUENCE [LARGE SCALE GENOMIC DNA]</scope>
    <source>
        <strain evidence="10 11">ATCC MYA-4762</strain>
    </source>
</reference>
<sequence>MVTTHTSSHVFSNSTLVQILDDLCVRFIINLPTEEMHSVERVCFQIEEAQWYYEDFVRGHNPSLPSLNLRNFASKIFQHCPSLHEWKDSHEQAMNQFIAYKSRVPVRGAILLNYDLDQCVLVRGMKSSASWSFPRGKINQDEMDDVCAVREVLEETGYDASESINPEWYIEQSIRSQNIRLYIVPGVSLETQFAPRTRNEIGTIQWHHLSDLPTFSKKRANGEAPKMGKFYMVAPFLPQLRKWIQTDGAQWKQWCRFE</sequence>
<dbReference type="GO" id="GO:0140933">
    <property type="term" value="F:5'-(N(7)-methylguanosine 5'-triphospho)-[mRNA] hydrolase activity"/>
    <property type="evidence" value="ECO:0007669"/>
    <property type="project" value="InterPro"/>
</dbReference>
<dbReference type="SUPFAM" id="SSF140586">
    <property type="entry name" value="Dcp2 domain-like"/>
    <property type="match status" value="1"/>
</dbReference>
<keyword evidence="7" id="KW-0694">RNA-binding</keyword>
<comment type="subcellular location">
    <subcellularLocation>
        <location evidence="2">Cytoplasm</location>
    </subcellularLocation>
</comment>
<evidence type="ECO:0000256" key="4">
    <source>
        <dbReference type="ARBA" id="ARBA00022490"/>
    </source>
</evidence>
<keyword evidence="4" id="KW-0963">Cytoplasm</keyword>
<protein>
    <submittedName>
        <fullName evidence="10">DCP2-domain-containing protein</fullName>
    </submittedName>
</protein>
<evidence type="ECO:0000313" key="10">
    <source>
        <dbReference type="EMBL" id="RPB18963.1"/>
    </source>
</evidence>
<keyword evidence="11" id="KW-1185">Reference proteome</keyword>
<dbReference type="PANTHER" id="PTHR23114:SF17">
    <property type="entry name" value="M7GPPPN-MRNA HYDROLASE"/>
    <property type="match status" value="1"/>
</dbReference>
<dbReference type="InterPro" id="IPR015797">
    <property type="entry name" value="NUDIX_hydrolase-like_dom_sf"/>
</dbReference>
<keyword evidence="5" id="KW-0479">Metal-binding</keyword>
<dbReference type="Pfam" id="PF00293">
    <property type="entry name" value="NUDIX"/>
    <property type="match status" value="1"/>
</dbReference>
<comment type="similarity">
    <text evidence="3">Belongs to the Nudix hydrolase family. DCP2 subfamily.</text>
</comment>
<dbReference type="Proteomes" id="UP000267821">
    <property type="component" value="Unassembled WGS sequence"/>
</dbReference>
<keyword evidence="6" id="KW-0378">Hydrolase</keyword>
<dbReference type="CDD" id="cd03672">
    <property type="entry name" value="NUDIX_Dcp2p_Nudt20"/>
    <property type="match status" value="1"/>
</dbReference>
<dbReference type="InterPro" id="IPR036189">
    <property type="entry name" value="DCP2_BoxA_sf"/>
</dbReference>
<dbReference type="Gene3D" id="1.10.10.1050">
    <property type="entry name" value="Dcp2, box A domain"/>
    <property type="match status" value="1"/>
</dbReference>
<evidence type="ECO:0000313" key="11">
    <source>
        <dbReference type="Proteomes" id="UP000267821"/>
    </source>
</evidence>
<dbReference type="InterPro" id="IPR044099">
    <property type="entry name" value="Dcp2_NUDIX"/>
</dbReference>
<evidence type="ECO:0000256" key="3">
    <source>
        <dbReference type="ARBA" id="ARBA00005279"/>
    </source>
</evidence>
<evidence type="ECO:0000256" key="7">
    <source>
        <dbReference type="ARBA" id="ARBA00022884"/>
    </source>
</evidence>
<feature type="domain" description="Nudix hydrolase" evidence="9">
    <location>
        <begin position="102"/>
        <end position="229"/>
    </location>
</feature>
<evidence type="ECO:0000256" key="8">
    <source>
        <dbReference type="ARBA" id="ARBA00023211"/>
    </source>
</evidence>
<dbReference type="PROSITE" id="PS51462">
    <property type="entry name" value="NUDIX"/>
    <property type="match status" value="1"/>
</dbReference>
<dbReference type="PANTHER" id="PTHR23114">
    <property type="entry name" value="M7GPPPN-MRNA HYDROLASE"/>
    <property type="match status" value="1"/>
</dbReference>
<dbReference type="AlphaFoldDB" id="A0A3N4L7Y0"/>